<keyword evidence="2" id="KW-1003">Cell membrane</keyword>
<dbReference type="GO" id="GO:0005886">
    <property type="term" value="C:plasma membrane"/>
    <property type="evidence" value="ECO:0007669"/>
    <property type="project" value="UniProtKB-SubCell"/>
</dbReference>
<name>F0SIZ2_RUBBR</name>
<sequence>MTNEHDDRPDQPEFEPVPALEETGTGTPDQPDTVHPAGSKSLRYLAASLLIGALCGGLYVFAKVQPQWVEQKTTYNVREADNGELVYTFKGEETPLGEVVPYAESPLREEALQQLQGDLPVSSQWVVETLEQNGEQINRYSLLEPRSHFGLWSLLPAVVAIGLCLITKEPLTALFSAIIVAAFMLGRFDITDAVLLPSLASKSVATILLLYLWLVGGLLGIWSRTGAAQAFAEFMTKHFVRGPRSAKFVAWLMGILFFQGGSVSVVLVGTIVKPVADKQQVSHEELAYIVDSTASPIAAVLAFNAWPIYIQALIFVPGVSFLATETDRIAFFFRSVPLSFYGFFAVASTLLLSLGFTRLAGPGIRKASQRALKTGQIDAPGSRPISAEELRTVRVPAGYRPNVLEFFIPLLLLIGTAIGTFIFTGTPKVNWAFGIALIVSIVTALVKGMSLGCMIEGIGDGLKGVVLASVVLMLAVTVGGISREVGAGMYLVHQLGDRIPPIALPIALQLITMVIAFSTGTSWGTYAITFPLAMPLAWSVAIANGVSNPELFMAVCFATVLNGSVYGDQCSPISDTTILSAMTTGCDLTDHVKTQIIPASCAAALAAAGWTGVVAFFV</sequence>
<proteinExistence type="predicted"/>
<evidence type="ECO:0000313" key="10">
    <source>
        <dbReference type="Proteomes" id="UP000006860"/>
    </source>
</evidence>
<feature type="domain" description="Na+/H+ antiporter NhaC-like C-terminal" evidence="8">
    <location>
        <begin position="329"/>
        <end position="606"/>
    </location>
</feature>
<gene>
    <name evidence="9" type="ordered locus">Plabr_4268</name>
</gene>
<evidence type="ECO:0000256" key="2">
    <source>
        <dbReference type="ARBA" id="ARBA00022475"/>
    </source>
</evidence>
<keyword evidence="10" id="KW-1185">Reference proteome</keyword>
<dbReference type="eggNOG" id="COG1757">
    <property type="taxonomic scope" value="Bacteria"/>
</dbReference>
<keyword evidence="3 7" id="KW-0812">Transmembrane</keyword>
<evidence type="ECO:0000256" key="3">
    <source>
        <dbReference type="ARBA" id="ARBA00022692"/>
    </source>
</evidence>
<evidence type="ECO:0000256" key="7">
    <source>
        <dbReference type="SAM" id="Phobius"/>
    </source>
</evidence>
<dbReference type="AlphaFoldDB" id="F0SIZ2"/>
<keyword evidence="5 7" id="KW-0472">Membrane</keyword>
<dbReference type="HOGENOM" id="CLU_018751_2_0_0"/>
<dbReference type="EMBL" id="CP002546">
    <property type="protein sequence ID" value="ADY61841.1"/>
    <property type="molecule type" value="Genomic_DNA"/>
</dbReference>
<feature type="transmembrane region" description="Helical" evidence="7">
    <location>
        <begin position="42"/>
        <end position="62"/>
    </location>
</feature>
<feature type="transmembrane region" description="Helical" evidence="7">
    <location>
        <begin position="293"/>
        <end position="318"/>
    </location>
</feature>
<protein>
    <submittedName>
        <fullName evidence="9">Transporter, NhaC family</fullName>
    </submittedName>
</protein>
<evidence type="ECO:0000256" key="5">
    <source>
        <dbReference type="ARBA" id="ARBA00023136"/>
    </source>
</evidence>
<dbReference type="PANTHER" id="PTHR43478:SF1">
    <property type="entry name" value="NA+_H+ ANTIPORTER NHAC-LIKE C-TERMINAL DOMAIN-CONTAINING PROTEIN"/>
    <property type="match status" value="1"/>
</dbReference>
<dbReference type="RefSeq" id="WP_013630546.1">
    <property type="nucleotide sequence ID" value="NC_015174.1"/>
</dbReference>
<dbReference type="Proteomes" id="UP000006860">
    <property type="component" value="Chromosome"/>
</dbReference>
<evidence type="ECO:0000256" key="1">
    <source>
        <dbReference type="ARBA" id="ARBA00004651"/>
    </source>
</evidence>
<dbReference type="Pfam" id="PF03553">
    <property type="entry name" value="Na_H_antiporter"/>
    <property type="match status" value="1"/>
</dbReference>
<feature type="transmembrane region" description="Helical" evidence="7">
    <location>
        <begin position="461"/>
        <end position="482"/>
    </location>
</feature>
<keyword evidence="4 7" id="KW-1133">Transmembrane helix</keyword>
<dbReference type="PANTHER" id="PTHR43478">
    <property type="entry name" value="NA+/H+ ANTIPORTER-RELATED"/>
    <property type="match status" value="1"/>
</dbReference>
<dbReference type="STRING" id="756272.Plabr_4268"/>
<dbReference type="KEGG" id="pbs:Plabr_4268"/>
<feature type="transmembrane region" description="Helical" evidence="7">
    <location>
        <begin position="403"/>
        <end position="423"/>
    </location>
</feature>
<feature type="compositionally biased region" description="Basic and acidic residues" evidence="6">
    <location>
        <begin position="1"/>
        <end position="11"/>
    </location>
</feature>
<dbReference type="InterPro" id="IPR018461">
    <property type="entry name" value="Na/H_Antiport_NhaC-like_C"/>
</dbReference>
<evidence type="ECO:0000259" key="8">
    <source>
        <dbReference type="Pfam" id="PF03553"/>
    </source>
</evidence>
<feature type="transmembrane region" description="Helical" evidence="7">
    <location>
        <begin position="248"/>
        <end position="272"/>
    </location>
</feature>
<feature type="transmembrane region" description="Helical" evidence="7">
    <location>
        <begin position="208"/>
        <end position="228"/>
    </location>
</feature>
<evidence type="ECO:0000313" key="9">
    <source>
        <dbReference type="EMBL" id="ADY61841.1"/>
    </source>
</evidence>
<feature type="transmembrane region" description="Helical" evidence="7">
    <location>
        <begin position="149"/>
        <end position="168"/>
    </location>
</feature>
<feature type="transmembrane region" description="Helical" evidence="7">
    <location>
        <begin position="596"/>
        <end position="617"/>
    </location>
</feature>
<feature type="transmembrane region" description="Helical" evidence="7">
    <location>
        <begin position="338"/>
        <end position="360"/>
    </location>
</feature>
<reference evidence="10" key="1">
    <citation type="submission" date="2011-02" db="EMBL/GenBank/DDBJ databases">
        <title>The complete genome of Planctomyces brasiliensis DSM 5305.</title>
        <authorList>
            <person name="Lucas S."/>
            <person name="Copeland A."/>
            <person name="Lapidus A."/>
            <person name="Bruce D."/>
            <person name="Goodwin L."/>
            <person name="Pitluck S."/>
            <person name="Kyrpides N."/>
            <person name="Mavromatis K."/>
            <person name="Pagani I."/>
            <person name="Ivanova N."/>
            <person name="Ovchinnikova G."/>
            <person name="Lu M."/>
            <person name="Detter J.C."/>
            <person name="Han C."/>
            <person name="Land M."/>
            <person name="Hauser L."/>
            <person name="Markowitz V."/>
            <person name="Cheng J.-F."/>
            <person name="Hugenholtz P."/>
            <person name="Woyke T."/>
            <person name="Wu D."/>
            <person name="Tindall B."/>
            <person name="Pomrenke H.G."/>
            <person name="Brambilla E."/>
            <person name="Klenk H.-P."/>
            <person name="Eisen J.A."/>
        </authorList>
    </citation>
    <scope>NUCLEOTIDE SEQUENCE [LARGE SCALE GENOMIC DNA]</scope>
    <source>
        <strain evidence="10">ATCC 49424 / DSM 5305 / JCM 21570 / NBRC 103401 / IFAM 1448</strain>
    </source>
</reference>
<comment type="subcellular location">
    <subcellularLocation>
        <location evidence="1">Cell membrane</location>
        <topology evidence="1">Multi-pass membrane protein</topology>
    </subcellularLocation>
</comment>
<evidence type="ECO:0000256" key="6">
    <source>
        <dbReference type="SAM" id="MobiDB-lite"/>
    </source>
</evidence>
<accession>F0SIZ2</accession>
<feature type="transmembrane region" description="Helical" evidence="7">
    <location>
        <begin position="174"/>
        <end position="196"/>
    </location>
</feature>
<evidence type="ECO:0000256" key="4">
    <source>
        <dbReference type="ARBA" id="ARBA00022989"/>
    </source>
</evidence>
<feature type="region of interest" description="Disordered" evidence="6">
    <location>
        <begin position="1"/>
        <end position="36"/>
    </location>
</feature>
<organism evidence="9 10">
    <name type="scientific">Rubinisphaera brasiliensis (strain ATCC 49424 / DSM 5305 / JCM 21570 / IAM 15109 / NBRC 103401 / IFAM 1448)</name>
    <name type="common">Planctomyces brasiliensis</name>
    <dbReference type="NCBI Taxonomy" id="756272"/>
    <lineage>
        <taxon>Bacteria</taxon>
        <taxon>Pseudomonadati</taxon>
        <taxon>Planctomycetota</taxon>
        <taxon>Planctomycetia</taxon>
        <taxon>Planctomycetales</taxon>
        <taxon>Planctomycetaceae</taxon>
        <taxon>Rubinisphaera</taxon>
    </lineage>
</organism>
<feature type="transmembrane region" description="Helical" evidence="7">
    <location>
        <begin position="502"/>
        <end position="519"/>
    </location>
</feature>
<feature type="transmembrane region" description="Helical" evidence="7">
    <location>
        <begin position="429"/>
        <end position="449"/>
    </location>
</feature>